<dbReference type="PANTHER" id="PTHR48182">
    <property type="entry name" value="PROTEIN SERAC1"/>
    <property type="match status" value="1"/>
</dbReference>
<keyword evidence="6" id="KW-0472">Membrane</keyword>
<gene>
    <name evidence="7" type="primary">serac1</name>
    <name evidence="7" type="ORF">CEXT_742821</name>
</gene>
<keyword evidence="8" id="KW-1185">Reference proteome</keyword>
<dbReference type="InterPro" id="IPR052374">
    <property type="entry name" value="SERAC1"/>
</dbReference>
<accession>A0AAV4W9S8</accession>
<keyword evidence="5" id="KW-0496">Mitochondrion</keyword>
<evidence type="ECO:0000256" key="2">
    <source>
        <dbReference type="ARBA" id="ARBA00004240"/>
    </source>
</evidence>
<comment type="caution">
    <text evidence="7">The sequence shown here is derived from an EMBL/GenBank/DDBJ whole genome shotgun (WGS) entry which is preliminary data.</text>
</comment>
<reference evidence="7 8" key="1">
    <citation type="submission" date="2021-06" db="EMBL/GenBank/DDBJ databases">
        <title>Caerostris extrusa draft genome.</title>
        <authorList>
            <person name="Kono N."/>
            <person name="Arakawa K."/>
        </authorList>
    </citation>
    <scope>NUCLEOTIDE SEQUENCE [LARGE SCALE GENOMIC DNA]</scope>
</reference>
<sequence length="197" mass="22936">MGYTFYGRPSCKKILVEAAESEEKKMKSIAQRTIGVIFFSVPHKGSDLVNLFKTVPYILKPSIDIEHLQKGSAKLLTLHERFKDFVHQNNIAILSFGETKKSRWGLTLSMLVTEDSSDPDFGEFYPLPMDHLSTCKPESQTPRYIKGQYNFKKLHSIIFRFVKKIFKVGIRDFKYSVFNSLKTKKFMRIIHLRFIVM</sequence>
<evidence type="ECO:0000256" key="6">
    <source>
        <dbReference type="ARBA" id="ARBA00023136"/>
    </source>
</evidence>
<proteinExistence type="predicted"/>
<evidence type="ECO:0000313" key="8">
    <source>
        <dbReference type="Proteomes" id="UP001054945"/>
    </source>
</evidence>
<dbReference type="PANTHER" id="PTHR48182:SF2">
    <property type="entry name" value="PROTEIN SERAC1"/>
    <property type="match status" value="1"/>
</dbReference>
<organism evidence="7 8">
    <name type="scientific">Caerostris extrusa</name>
    <name type="common">Bark spider</name>
    <name type="synonym">Caerostris bankana</name>
    <dbReference type="NCBI Taxonomy" id="172846"/>
    <lineage>
        <taxon>Eukaryota</taxon>
        <taxon>Metazoa</taxon>
        <taxon>Ecdysozoa</taxon>
        <taxon>Arthropoda</taxon>
        <taxon>Chelicerata</taxon>
        <taxon>Arachnida</taxon>
        <taxon>Araneae</taxon>
        <taxon>Araneomorphae</taxon>
        <taxon>Entelegynae</taxon>
        <taxon>Araneoidea</taxon>
        <taxon>Araneidae</taxon>
        <taxon>Caerostris</taxon>
    </lineage>
</organism>
<dbReference type="GO" id="GO:0005739">
    <property type="term" value="C:mitochondrion"/>
    <property type="evidence" value="ECO:0007669"/>
    <property type="project" value="UniProtKB-SubCell"/>
</dbReference>
<protein>
    <submittedName>
        <fullName evidence="7">Protein SERAC1</fullName>
    </submittedName>
</protein>
<evidence type="ECO:0000256" key="4">
    <source>
        <dbReference type="ARBA" id="ARBA00022824"/>
    </source>
</evidence>
<dbReference type="AlphaFoldDB" id="A0AAV4W9S8"/>
<dbReference type="Proteomes" id="UP001054945">
    <property type="component" value="Unassembled WGS sequence"/>
</dbReference>
<comment type="subcellular location">
    <subcellularLocation>
        <location evidence="2">Endoplasmic reticulum</location>
    </subcellularLocation>
    <subcellularLocation>
        <location evidence="3">Membrane</location>
    </subcellularLocation>
    <subcellularLocation>
        <location evidence="1">Mitochondrion</location>
    </subcellularLocation>
</comment>
<keyword evidence="4" id="KW-0256">Endoplasmic reticulum</keyword>
<evidence type="ECO:0000256" key="1">
    <source>
        <dbReference type="ARBA" id="ARBA00004173"/>
    </source>
</evidence>
<dbReference type="EMBL" id="BPLR01015834">
    <property type="protein sequence ID" value="GIY79003.1"/>
    <property type="molecule type" value="Genomic_DNA"/>
</dbReference>
<evidence type="ECO:0000256" key="3">
    <source>
        <dbReference type="ARBA" id="ARBA00004370"/>
    </source>
</evidence>
<dbReference type="GO" id="GO:0016020">
    <property type="term" value="C:membrane"/>
    <property type="evidence" value="ECO:0007669"/>
    <property type="project" value="UniProtKB-SubCell"/>
</dbReference>
<evidence type="ECO:0000256" key="5">
    <source>
        <dbReference type="ARBA" id="ARBA00023128"/>
    </source>
</evidence>
<dbReference type="GO" id="GO:0005783">
    <property type="term" value="C:endoplasmic reticulum"/>
    <property type="evidence" value="ECO:0007669"/>
    <property type="project" value="UniProtKB-SubCell"/>
</dbReference>
<evidence type="ECO:0000313" key="7">
    <source>
        <dbReference type="EMBL" id="GIY79003.1"/>
    </source>
</evidence>
<name>A0AAV4W9S8_CAEEX</name>